<organism evidence="3 4">
    <name type="scientific">Actinomycetospora endophytica</name>
    <dbReference type="NCBI Taxonomy" id="2291215"/>
    <lineage>
        <taxon>Bacteria</taxon>
        <taxon>Bacillati</taxon>
        <taxon>Actinomycetota</taxon>
        <taxon>Actinomycetes</taxon>
        <taxon>Pseudonocardiales</taxon>
        <taxon>Pseudonocardiaceae</taxon>
        <taxon>Actinomycetospora</taxon>
    </lineage>
</organism>
<feature type="transmembrane region" description="Helical" evidence="2">
    <location>
        <begin position="44"/>
        <end position="66"/>
    </location>
</feature>
<feature type="transmembrane region" description="Helical" evidence="2">
    <location>
        <begin position="18"/>
        <end position="38"/>
    </location>
</feature>
<sequence>MLGATPTWPPPDTDRNRFLFRLGFPLGVLASAYVLAFALLSQGWLPFVVAVLLIAGTLMLGIGLLLMRRQRRHGGGDEAGGDGAGGDETDAAADDGDDGPGPTPRPRPRPAPIAR</sequence>
<accession>A0ABS8PEC1</accession>
<feature type="compositionally biased region" description="Pro residues" evidence="1">
    <location>
        <begin position="101"/>
        <end position="115"/>
    </location>
</feature>
<keyword evidence="2" id="KW-0812">Transmembrane</keyword>
<evidence type="ECO:0000313" key="3">
    <source>
        <dbReference type="EMBL" id="MCD2196635.1"/>
    </source>
</evidence>
<feature type="region of interest" description="Disordered" evidence="1">
    <location>
        <begin position="72"/>
        <end position="115"/>
    </location>
</feature>
<evidence type="ECO:0000256" key="1">
    <source>
        <dbReference type="SAM" id="MobiDB-lite"/>
    </source>
</evidence>
<dbReference type="EMBL" id="JAJNDB010000006">
    <property type="protein sequence ID" value="MCD2196635.1"/>
    <property type="molecule type" value="Genomic_DNA"/>
</dbReference>
<evidence type="ECO:0000256" key="2">
    <source>
        <dbReference type="SAM" id="Phobius"/>
    </source>
</evidence>
<name>A0ABS8PEC1_9PSEU</name>
<proteinExistence type="predicted"/>
<feature type="compositionally biased region" description="Acidic residues" evidence="1">
    <location>
        <begin position="85"/>
        <end position="98"/>
    </location>
</feature>
<evidence type="ECO:0008006" key="5">
    <source>
        <dbReference type="Google" id="ProtNLM"/>
    </source>
</evidence>
<dbReference type="Proteomes" id="UP001199469">
    <property type="component" value="Unassembled WGS sequence"/>
</dbReference>
<evidence type="ECO:0000313" key="4">
    <source>
        <dbReference type="Proteomes" id="UP001199469"/>
    </source>
</evidence>
<reference evidence="3 4" key="1">
    <citation type="submission" date="2021-11" db="EMBL/GenBank/DDBJ databases">
        <title>Draft genome sequence of Actinomycetospora sp. SF1 isolated from the rhizosphere soil.</title>
        <authorList>
            <person name="Duangmal K."/>
            <person name="Chantavorakit T."/>
        </authorList>
    </citation>
    <scope>NUCLEOTIDE SEQUENCE [LARGE SCALE GENOMIC DNA]</scope>
    <source>
        <strain evidence="3 4">TBRC 5722</strain>
    </source>
</reference>
<keyword evidence="4" id="KW-1185">Reference proteome</keyword>
<gene>
    <name evidence="3" type="ORF">LQ327_24995</name>
</gene>
<protein>
    <recommendedName>
        <fullName evidence="5">DUF3040 family protein</fullName>
    </recommendedName>
</protein>
<keyword evidence="2" id="KW-0472">Membrane</keyword>
<keyword evidence="2" id="KW-1133">Transmembrane helix</keyword>
<comment type="caution">
    <text evidence="3">The sequence shown here is derived from an EMBL/GenBank/DDBJ whole genome shotgun (WGS) entry which is preliminary data.</text>
</comment>
<dbReference type="RefSeq" id="WP_230738516.1">
    <property type="nucleotide sequence ID" value="NZ_JAJNDB010000006.1"/>
</dbReference>